<evidence type="ECO:0000256" key="5">
    <source>
        <dbReference type="ARBA" id="ARBA00022729"/>
    </source>
</evidence>
<dbReference type="Pfam" id="PF00048">
    <property type="entry name" value="IL8"/>
    <property type="match status" value="1"/>
</dbReference>
<dbReference type="Gene3D" id="2.40.50.40">
    <property type="match status" value="1"/>
</dbReference>
<dbReference type="GO" id="GO:0005615">
    <property type="term" value="C:extracellular space"/>
    <property type="evidence" value="ECO:0007669"/>
    <property type="project" value="UniProtKB-KW"/>
</dbReference>
<sequence length="107" mass="11895">MLILPPNSKTRMHTPALTLMVLTAVLWGDTEAFSDAAVDCCLTTKDTRIPVQIVASYVHQTTDSGCPIPATVFITKKHKKLCAPPEEKHSWISKIISLLDKKRKSHQ</sequence>
<dbReference type="PANTHER" id="PTHR12015">
    <property type="entry name" value="SMALL INDUCIBLE CYTOKINE A"/>
    <property type="match status" value="1"/>
</dbReference>
<feature type="domain" description="Chemokine interleukin-8-like" evidence="9">
    <location>
        <begin position="37"/>
        <end position="99"/>
    </location>
</feature>
<evidence type="ECO:0000256" key="1">
    <source>
        <dbReference type="ARBA" id="ARBA00004613"/>
    </source>
</evidence>
<keyword evidence="4" id="KW-0964">Secreted</keyword>
<dbReference type="EMBL" id="JAFHDT010000002">
    <property type="protein sequence ID" value="KAI7813084.1"/>
    <property type="molecule type" value="Genomic_DNA"/>
</dbReference>
<keyword evidence="5 8" id="KW-0732">Signal</keyword>
<dbReference type="FunFam" id="2.40.50.40:FF:000012">
    <property type="entry name" value="C-C motif chemokine"/>
    <property type="match status" value="1"/>
</dbReference>
<dbReference type="InterPro" id="IPR036048">
    <property type="entry name" value="Interleukin_8-like_sf"/>
</dbReference>
<name>A0A9W7X3I3_TRIRA</name>
<proteinExistence type="predicted"/>
<keyword evidence="6" id="KW-1015">Disulfide bond</keyword>
<dbReference type="GO" id="GO:0008009">
    <property type="term" value="F:chemokine activity"/>
    <property type="evidence" value="ECO:0007669"/>
    <property type="project" value="InterPro"/>
</dbReference>
<evidence type="ECO:0000256" key="4">
    <source>
        <dbReference type="ARBA" id="ARBA00022525"/>
    </source>
</evidence>
<keyword evidence="7" id="KW-0395">Inflammatory response</keyword>
<feature type="signal peptide" evidence="8">
    <location>
        <begin position="1"/>
        <end position="32"/>
    </location>
</feature>
<dbReference type="GO" id="GO:0006954">
    <property type="term" value="P:inflammatory response"/>
    <property type="evidence" value="ECO:0007669"/>
    <property type="project" value="UniProtKB-KW"/>
</dbReference>
<gene>
    <name evidence="10" type="ORF">IRJ41_014363</name>
</gene>
<evidence type="ECO:0000256" key="2">
    <source>
        <dbReference type="ARBA" id="ARBA00022500"/>
    </source>
</evidence>
<evidence type="ECO:0000313" key="10">
    <source>
        <dbReference type="EMBL" id="KAI7813084.1"/>
    </source>
</evidence>
<feature type="chain" id="PRO_5040745480" evidence="8">
    <location>
        <begin position="33"/>
        <end position="107"/>
    </location>
</feature>
<evidence type="ECO:0000256" key="3">
    <source>
        <dbReference type="ARBA" id="ARBA00022514"/>
    </source>
</evidence>
<evidence type="ECO:0000259" key="9">
    <source>
        <dbReference type="SMART" id="SM00199"/>
    </source>
</evidence>
<evidence type="ECO:0000256" key="6">
    <source>
        <dbReference type="ARBA" id="ARBA00023157"/>
    </source>
</evidence>
<dbReference type="GO" id="GO:0006955">
    <property type="term" value="P:immune response"/>
    <property type="evidence" value="ECO:0007669"/>
    <property type="project" value="InterPro"/>
</dbReference>
<keyword evidence="3" id="KW-0202">Cytokine</keyword>
<evidence type="ECO:0000256" key="8">
    <source>
        <dbReference type="SAM" id="SignalP"/>
    </source>
</evidence>
<dbReference type="SMART" id="SM00199">
    <property type="entry name" value="SCY"/>
    <property type="match status" value="1"/>
</dbReference>
<evidence type="ECO:0000313" key="11">
    <source>
        <dbReference type="Proteomes" id="UP001059041"/>
    </source>
</evidence>
<organism evidence="10 11">
    <name type="scientific">Triplophysa rosa</name>
    <name type="common">Cave loach</name>
    <dbReference type="NCBI Taxonomy" id="992332"/>
    <lineage>
        <taxon>Eukaryota</taxon>
        <taxon>Metazoa</taxon>
        <taxon>Chordata</taxon>
        <taxon>Craniata</taxon>
        <taxon>Vertebrata</taxon>
        <taxon>Euteleostomi</taxon>
        <taxon>Actinopterygii</taxon>
        <taxon>Neopterygii</taxon>
        <taxon>Teleostei</taxon>
        <taxon>Ostariophysi</taxon>
        <taxon>Cypriniformes</taxon>
        <taxon>Nemacheilidae</taxon>
        <taxon>Triplophysa</taxon>
    </lineage>
</organism>
<dbReference type="SUPFAM" id="SSF54117">
    <property type="entry name" value="Interleukin 8-like chemokines"/>
    <property type="match status" value="1"/>
</dbReference>
<evidence type="ECO:0000256" key="7">
    <source>
        <dbReference type="ARBA" id="ARBA00023198"/>
    </source>
</evidence>
<comment type="caution">
    <text evidence="10">The sequence shown here is derived from an EMBL/GenBank/DDBJ whole genome shotgun (WGS) entry which is preliminary data.</text>
</comment>
<reference evidence="10" key="1">
    <citation type="submission" date="2021-02" db="EMBL/GenBank/DDBJ databases">
        <title>Comparative genomics reveals that relaxation of natural selection precedes convergent phenotypic evolution of cavefish.</title>
        <authorList>
            <person name="Peng Z."/>
        </authorList>
    </citation>
    <scope>NUCLEOTIDE SEQUENCE</scope>
    <source>
        <tissue evidence="10">Muscle</tissue>
    </source>
</reference>
<dbReference type="InterPro" id="IPR001811">
    <property type="entry name" value="Chemokine_IL8-like_dom"/>
</dbReference>
<keyword evidence="2" id="KW-0145">Chemotaxis</keyword>
<keyword evidence="11" id="KW-1185">Reference proteome</keyword>
<dbReference type="OrthoDB" id="9909116at2759"/>
<dbReference type="AlphaFoldDB" id="A0A9W7X3I3"/>
<accession>A0A9W7X3I3</accession>
<dbReference type="Proteomes" id="UP001059041">
    <property type="component" value="Linkage Group LG2"/>
</dbReference>
<comment type="subcellular location">
    <subcellularLocation>
        <location evidence="1">Secreted</location>
    </subcellularLocation>
</comment>
<dbReference type="PANTHER" id="PTHR12015:SF111">
    <property type="entry name" value="C-C MOTIF CHEMOKINE 17"/>
    <property type="match status" value="1"/>
</dbReference>
<protein>
    <submittedName>
        <fullName evidence="10">C-C motif chemokine 19-like</fullName>
    </submittedName>
</protein>
<dbReference type="InterPro" id="IPR039809">
    <property type="entry name" value="Chemokine_b/g/d"/>
</dbReference>